<sequence>SPVIANAFFVEKQTSDAVKQQAEDLLNEFQRRSDNFSYRFIDPELNRTQALKYDVQTYPTIVFEDPENGKIQGIVRFTEQEFVTGILVASDVQQKKVRVLIGHGESSQTDRADTGLDFAIEGMQRDNYRVLPLNLKQVGEVPEDTAVLIIAGPDKDIDDTEFEALSKYVTSGGHILAMYDPGVPDGFNVILATYGLAIGEQPVADAVSNVGGEMLTPMLQKANGQLAGSSISGIGIVDEISVSFFP</sequence>
<dbReference type="Pfam" id="PF23357">
    <property type="entry name" value="DUF7088"/>
    <property type="match status" value="1"/>
</dbReference>
<dbReference type="SUPFAM" id="SSF52833">
    <property type="entry name" value="Thioredoxin-like"/>
    <property type="match status" value="1"/>
</dbReference>
<reference evidence="3" key="1">
    <citation type="submission" date="2018-05" db="EMBL/GenBank/DDBJ databases">
        <authorList>
            <person name="Lanie J.A."/>
            <person name="Ng W.-L."/>
            <person name="Kazmierczak K.M."/>
            <person name="Andrzejewski T.M."/>
            <person name="Davidsen T.M."/>
            <person name="Wayne K.J."/>
            <person name="Tettelin H."/>
            <person name="Glass J.I."/>
            <person name="Rusch D."/>
            <person name="Podicherti R."/>
            <person name="Tsui H.-C.T."/>
            <person name="Winkler M.E."/>
        </authorList>
    </citation>
    <scope>NUCLEOTIDE SEQUENCE</scope>
</reference>
<dbReference type="Gene3D" id="3.40.30.10">
    <property type="entry name" value="Glutaredoxin"/>
    <property type="match status" value="1"/>
</dbReference>
<feature type="non-terminal residue" evidence="3">
    <location>
        <position position="246"/>
    </location>
</feature>
<dbReference type="InterPro" id="IPR055396">
    <property type="entry name" value="DUF7088"/>
</dbReference>
<dbReference type="Pfam" id="PF09822">
    <property type="entry name" value="ABC_transp_aux"/>
    <property type="match status" value="1"/>
</dbReference>
<evidence type="ECO:0000259" key="2">
    <source>
        <dbReference type="Pfam" id="PF23357"/>
    </source>
</evidence>
<dbReference type="EMBL" id="UINC01199855">
    <property type="protein sequence ID" value="SVE18479.1"/>
    <property type="molecule type" value="Genomic_DNA"/>
</dbReference>
<accession>A0A383BF69</accession>
<evidence type="ECO:0000259" key="1">
    <source>
        <dbReference type="Pfam" id="PF09822"/>
    </source>
</evidence>
<gene>
    <name evidence="3" type="ORF">METZ01_LOCUS471333</name>
</gene>
<dbReference type="InterPro" id="IPR036249">
    <property type="entry name" value="Thioredoxin-like_sf"/>
</dbReference>
<organism evidence="3">
    <name type="scientific">marine metagenome</name>
    <dbReference type="NCBI Taxonomy" id="408172"/>
    <lineage>
        <taxon>unclassified sequences</taxon>
        <taxon>metagenomes</taxon>
        <taxon>ecological metagenomes</taxon>
    </lineage>
</organism>
<evidence type="ECO:0000313" key="3">
    <source>
        <dbReference type="EMBL" id="SVE18479.1"/>
    </source>
</evidence>
<dbReference type="InterPro" id="IPR019196">
    <property type="entry name" value="ABC_transp_unknown"/>
</dbReference>
<dbReference type="AlphaFoldDB" id="A0A383BF69"/>
<feature type="domain" description="DUF7088" evidence="2">
    <location>
        <begin position="2"/>
        <end position="68"/>
    </location>
</feature>
<name>A0A383BF69_9ZZZZ</name>
<feature type="non-terminal residue" evidence="3">
    <location>
        <position position="1"/>
    </location>
</feature>
<protein>
    <submittedName>
        <fullName evidence="3">Uncharacterized protein</fullName>
    </submittedName>
</protein>
<feature type="domain" description="ABC-type uncharacterised transport system" evidence="1">
    <location>
        <begin position="94"/>
        <end position="181"/>
    </location>
</feature>
<proteinExistence type="predicted"/>